<dbReference type="InterPro" id="IPR009000">
    <property type="entry name" value="Transl_B-barrel_sf"/>
</dbReference>
<keyword evidence="3 5" id="KW-0698">rRNA processing</keyword>
<proteinExistence type="inferred from homology"/>
<gene>
    <name evidence="5" type="primary">rimM</name>
    <name evidence="8" type="ORF">HNQ41_000241</name>
</gene>
<sequence>MNNTLDVGKIVNTHGVRGEVRVIANTDFPEKRFAPGTQLLTSDGKTELTVASHRRHKQFDLLTFEGYEDLDSVESLKNETLFVRKEELHDLDEGEFYYFEVIGSQVVTVDGDVVGEVTSIMSPGANDVWVVKKQGSQDELLIPYIDDVVKGVDIDAKKVVIEMIEGLDE</sequence>
<dbReference type="Proteomes" id="UP000551878">
    <property type="component" value="Unassembled WGS sequence"/>
</dbReference>
<dbReference type="GO" id="GO:0005737">
    <property type="term" value="C:cytoplasm"/>
    <property type="evidence" value="ECO:0007669"/>
    <property type="project" value="UniProtKB-SubCell"/>
</dbReference>
<dbReference type="PANTHER" id="PTHR33692">
    <property type="entry name" value="RIBOSOME MATURATION FACTOR RIMM"/>
    <property type="match status" value="1"/>
</dbReference>
<feature type="domain" description="Ribosome maturation factor RimM PRC barrel" evidence="7">
    <location>
        <begin position="99"/>
        <end position="167"/>
    </location>
</feature>
<dbReference type="GO" id="GO:0042274">
    <property type="term" value="P:ribosomal small subunit biogenesis"/>
    <property type="evidence" value="ECO:0007669"/>
    <property type="project" value="UniProtKB-UniRule"/>
</dbReference>
<dbReference type="GO" id="GO:0005840">
    <property type="term" value="C:ribosome"/>
    <property type="evidence" value="ECO:0007669"/>
    <property type="project" value="InterPro"/>
</dbReference>
<dbReference type="InterPro" id="IPR011033">
    <property type="entry name" value="PRC_barrel-like_sf"/>
</dbReference>
<dbReference type="Pfam" id="PF24986">
    <property type="entry name" value="PRC_RimM"/>
    <property type="match status" value="1"/>
</dbReference>
<comment type="caution">
    <text evidence="8">The sequence shown here is derived from an EMBL/GenBank/DDBJ whole genome shotgun (WGS) entry which is preliminary data.</text>
</comment>
<dbReference type="AlphaFoldDB" id="A0A840QL66"/>
<protein>
    <recommendedName>
        <fullName evidence="5">Ribosome maturation factor RimM</fullName>
    </recommendedName>
</protein>
<dbReference type="HAMAP" id="MF_00014">
    <property type="entry name" value="Ribosome_mat_RimM"/>
    <property type="match status" value="1"/>
</dbReference>
<evidence type="ECO:0000259" key="7">
    <source>
        <dbReference type="Pfam" id="PF24986"/>
    </source>
</evidence>
<dbReference type="PANTHER" id="PTHR33692:SF1">
    <property type="entry name" value="RIBOSOME MATURATION FACTOR RIMM"/>
    <property type="match status" value="1"/>
</dbReference>
<dbReference type="Gene3D" id="2.40.30.60">
    <property type="entry name" value="RimM"/>
    <property type="match status" value="1"/>
</dbReference>
<name>A0A840QL66_9BACI</name>
<keyword evidence="2 5" id="KW-0690">Ribosome biogenesis</keyword>
<dbReference type="SUPFAM" id="SSF50346">
    <property type="entry name" value="PRC-barrel domain"/>
    <property type="match status" value="1"/>
</dbReference>
<organism evidence="8 9">
    <name type="scientific">Texcoconibacillus texcoconensis</name>
    <dbReference type="NCBI Taxonomy" id="1095777"/>
    <lineage>
        <taxon>Bacteria</taxon>
        <taxon>Bacillati</taxon>
        <taxon>Bacillota</taxon>
        <taxon>Bacilli</taxon>
        <taxon>Bacillales</taxon>
        <taxon>Bacillaceae</taxon>
        <taxon>Texcoconibacillus</taxon>
    </lineage>
</organism>
<comment type="function">
    <text evidence="5">An accessory protein needed during the final step in the assembly of 30S ribosomal subunit, possibly for assembly of the head region. Essential for efficient processing of 16S rRNA. May be needed both before and after RbfA during the maturation of 16S rRNA. It has affinity for free ribosomal 30S subunits but not for 70S ribosomes.</text>
</comment>
<evidence type="ECO:0000256" key="2">
    <source>
        <dbReference type="ARBA" id="ARBA00022517"/>
    </source>
</evidence>
<evidence type="ECO:0000259" key="6">
    <source>
        <dbReference type="Pfam" id="PF01782"/>
    </source>
</evidence>
<comment type="subunit">
    <text evidence="5">Binds ribosomal protein uS19.</text>
</comment>
<dbReference type="Pfam" id="PF01782">
    <property type="entry name" value="RimM"/>
    <property type="match status" value="1"/>
</dbReference>
<dbReference type="GO" id="GO:0006364">
    <property type="term" value="P:rRNA processing"/>
    <property type="evidence" value="ECO:0007669"/>
    <property type="project" value="UniProtKB-UniRule"/>
</dbReference>
<dbReference type="InterPro" id="IPR056792">
    <property type="entry name" value="PRC_RimM"/>
</dbReference>
<evidence type="ECO:0000313" key="9">
    <source>
        <dbReference type="Proteomes" id="UP000551878"/>
    </source>
</evidence>
<evidence type="ECO:0000313" key="8">
    <source>
        <dbReference type="EMBL" id="MBB5172101.1"/>
    </source>
</evidence>
<dbReference type="InterPro" id="IPR011961">
    <property type="entry name" value="RimM"/>
</dbReference>
<comment type="similarity">
    <text evidence="5">Belongs to the RimM family.</text>
</comment>
<dbReference type="Gene3D" id="2.30.30.240">
    <property type="entry name" value="PRC-barrel domain"/>
    <property type="match status" value="1"/>
</dbReference>
<keyword evidence="1 5" id="KW-0963">Cytoplasm</keyword>
<evidence type="ECO:0000256" key="3">
    <source>
        <dbReference type="ARBA" id="ARBA00022552"/>
    </source>
</evidence>
<dbReference type="NCBIfam" id="TIGR02273">
    <property type="entry name" value="16S_RimM"/>
    <property type="match status" value="1"/>
</dbReference>
<dbReference type="SUPFAM" id="SSF50447">
    <property type="entry name" value="Translation proteins"/>
    <property type="match status" value="1"/>
</dbReference>
<dbReference type="InterPro" id="IPR002676">
    <property type="entry name" value="RimM_N"/>
</dbReference>
<evidence type="ECO:0000256" key="1">
    <source>
        <dbReference type="ARBA" id="ARBA00022490"/>
    </source>
</evidence>
<keyword evidence="4 5" id="KW-0143">Chaperone</keyword>
<evidence type="ECO:0000256" key="4">
    <source>
        <dbReference type="ARBA" id="ARBA00023186"/>
    </source>
</evidence>
<accession>A0A840QL66</accession>
<comment type="domain">
    <text evidence="5">The PRC barrel domain binds ribosomal protein uS19.</text>
</comment>
<comment type="subcellular location">
    <subcellularLocation>
        <location evidence="5">Cytoplasm</location>
    </subcellularLocation>
</comment>
<feature type="domain" description="RimM N-terminal" evidence="6">
    <location>
        <begin position="7"/>
        <end position="86"/>
    </location>
</feature>
<reference evidence="8 9" key="1">
    <citation type="submission" date="2020-08" db="EMBL/GenBank/DDBJ databases">
        <title>Genomic Encyclopedia of Type Strains, Phase IV (KMG-IV): sequencing the most valuable type-strain genomes for metagenomic binning, comparative biology and taxonomic classification.</title>
        <authorList>
            <person name="Goeker M."/>
        </authorList>
    </citation>
    <scope>NUCLEOTIDE SEQUENCE [LARGE SCALE GENOMIC DNA]</scope>
    <source>
        <strain evidence="8 9">DSM 24696</strain>
    </source>
</reference>
<evidence type="ECO:0000256" key="5">
    <source>
        <dbReference type="HAMAP-Rule" id="MF_00014"/>
    </source>
</evidence>
<keyword evidence="9" id="KW-1185">Reference proteome</keyword>
<dbReference type="InterPro" id="IPR036976">
    <property type="entry name" value="RimM_N_sf"/>
</dbReference>
<dbReference type="RefSeq" id="WP_184662576.1">
    <property type="nucleotide sequence ID" value="NZ_JACHHB010000001.1"/>
</dbReference>
<dbReference type="EMBL" id="JACHHB010000001">
    <property type="protein sequence ID" value="MBB5172101.1"/>
    <property type="molecule type" value="Genomic_DNA"/>
</dbReference>
<dbReference type="GO" id="GO:0043022">
    <property type="term" value="F:ribosome binding"/>
    <property type="evidence" value="ECO:0007669"/>
    <property type="project" value="InterPro"/>
</dbReference>